<dbReference type="AlphaFoldDB" id="A0A344LBA7"/>
<proteinExistence type="predicted"/>
<evidence type="ECO:0000313" key="2">
    <source>
        <dbReference type="EMBL" id="AXB45331.1"/>
    </source>
</evidence>
<name>A0A344LBA7_9PSEU</name>
<evidence type="ECO:0000313" key="3">
    <source>
        <dbReference type="Proteomes" id="UP000250434"/>
    </source>
</evidence>
<organism evidence="2 3">
    <name type="scientific">Amycolatopsis albispora</name>
    <dbReference type="NCBI Taxonomy" id="1804986"/>
    <lineage>
        <taxon>Bacteria</taxon>
        <taxon>Bacillati</taxon>
        <taxon>Actinomycetota</taxon>
        <taxon>Actinomycetes</taxon>
        <taxon>Pseudonocardiales</taxon>
        <taxon>Pseudonocardiaceae</taxon>
        <taxon>Amycolatopsis</taxon>
    </lineage>
</organism>
<accession>A0A344LBA7</accession>
<dbReference type="KEGG" id="aab:A4R43_24905"/>
<evidence type="ECO:0000256" key="1">
    <source>
        <dbReference type="SAM" id="MobiDB-lite"/>
    </source>
</evidence>
<dbReference type="Proteomes" id="UP000250434">
    <property type="component" value="Chromosome"/>
</dbReference>
<reference evidence="2 3" key="1">
    <citation type="submission" date="2016-04" db="EMBL/GenBank/DDBJ databases">
        <title>Complete genome sequence and analysis of deep-sea sediment isolate, Amycolatopsis sp. WP1.</title>
        <authorList>
            <person name="Wang H."/>
            <person name="Chen S."/>
            <person name="Wu Q."/>
        </authorList>
    </citation>
    <scope>NUCLEOTIDE SEQUENCE [LARGE SCALE GENOMIC DNA]</scope>
    <source>
        <strain evidence="2 3">WP1</strain>
    </source>
</reference>
<dbReference type="OrthoDB" id="3615249at2"/>
<dbReference type="EMBL" id="CP015163">
    <property type="protein sequence ID" value="AXB45331.1"/>
    <property type="molecule type" value="Genomic_DNA"/>
</dbReference>
<keyword evidence="3" id="KW-1185">Reference proteome</keyword>
<feature type="compositionally biased region" description="Polar residues" evidence="1">
    <location>
        <begin position="231"/>
        <end position="240"/>
    </location>
</feature>
<sequence length="240" mass="25801">MVQDDGMDGRGYLEKLIADSLGAGKGQPALGRQNSFNRFEIRGVAIGLVAAGALRQEEAEQILADLEVTLQRSGWLTVVRQETSATSSGEAVARRVGIERPEWRRAIEDPPTPVLRHIVPLVGRSLTIGEVTANLVILEVWSTFLALNLAHVDIDARRMRERFGPGVRWRGWDDVGTQYRGGGGGGSGSHVLFVERCTLEPGPPEQARALTLVVEHPGGQTTVPIPLPAGQQESGTDSSG</sequence>
<gene>
    <name evidence="2" type="ORF">A4R43_24905</name>
</gene>
<feature type="region of interest" description="Disordered" evidence="1">
    <location>
        <begin position="221"/>
        <end position="240"/>
    </location>
</feature>
<protein>
    <submittedName>
        <fullName evidence="2">Uncharacterized protein</fullName>
    </submittedName>
</protein>